<protein>
    <recommendedName>
        <fullName evidence="4">Alanine dehydrogenase/pyridine nucleotide transhydrogenase N-terminal domain-containing protein</fullName>
    </recommendedName>
</protein>
<dbReference type="SUPFAM" id="SSF51735">
    <property type="entry name" value="NAD(P)-binding Rossmann-fold domains"/>
    <property type="match status" value="1"/>
</dbReference>
<dbReference type="InterPro" id="IPR005097">
    <property type="entry name" value="Sacchrp_dh_NADP-bd"/>
</dbReference>
<evidence type="ECO:0000259" key="4">
    <source>
        <dbReference type="SMART" id="SM01003"/>
    </source>
</evidence>
<proteinExistence type="predicted"/>
<evidence type="ECO:0000256" key="1">
    <source>
        <dbReference type="ARBA" id="ARBA00022857"/>
    </source>
</evidence>
<name>A0A165BYU6_9APHY</name>
<organism evidence="5 6">
    <name type="scientific">Laetiporus sulphureus 93-53</name>
    <dbReference type="NCBI Taxonomy" id="1314785"/>
    <lineage>
        <taxon>Eukaryota</taxon>
        <taxon>Fungi</taxon>
        <taxon>Dikarya</taxon>
        <taxon>Basidiomycota</taxon>
        <taxon>Agaricomycotina</taxon>
        <taxon>Agaricomycetes</taxon>
        <taxon>Polyporales</taxon>
        <taxon>Laetiporus</taxon>
    </lineage>
</organism>
<dbReference type="Gene3D" id="1.10.1870.10">
    <property type="entry name" value="Domain 3, Saccharopine reductase"/>
    <property type="match status" value="1"/>
</dbReference>
<keyword evidence="3" id="KW-0028">Amino-acid biosynthesis</keyword>
<dbReference type="GeneID" id="63831736"/>
<dbReference type="Gene3D" id="3.30.360.10">
    <property type="entry name" value="Dihydrodipicolinate Reductase, domain 2"/>
    <property type="match status" value="1"/>
</dbReference>
<evidence type="ECO:0000313" key="6">
    <source>
        <dbReference type="Proteomes" id="UP000076871"/>
    </source>
</evidence>
<dbReference type="OrthoDB" id="10059875at2759"/>
<dbReference type="GO" id="GO:0019878">
    <property type="term" value="P:lysine biosynthetic process via aminoadipic acid"/>
    <property type="evidence" value="ECO:0007669"/>
    <property type="project" value="TreeGrafter"/>
</dbReference>
<dbReference type="SUPFAM" id="SSF52283">
    <property type="entry name" value="Formate/glycerate dehydrogenase catalytic domain-like"/>
    <property type="match status" value="1"/>
</dbReference>
<dbReference type="SMART" id="SM01003">
    <property type="entry name" value="AlaDh_PNT_N"/>
    <property type="match status" value="1"/>
</dbReference>
<dbReference type="CDD" id="cd12189">
    <property type="entry name" value="LKR_SDH_like"/>
    <property type="match status" value="1"/>
</dbReference>
<dbReference type="Proteomes" id="UP000076871">
    <property type="component" value="Unassembled WGS sequence"/>
</dbReference>
<evidence type="ECO:0000313" key="5">
    <source>
        <dbReference type="EMBL" id="KZT01897.1"/>
    </source>
</evidence>
<keyword evidence="1" id="KW-0521">NADP</keyword>
<dbReference type="GO" id="GO:0005737">
    <property type="term" value="C:cytoplasm"/>
    <property type="evidence" value="ECO:0007669"/>
    <property type="project" value="TreeGrafter"/>
</dbReference>
<dbReference type="Pfam" id="PF05222">
    <property type="entry name" value="AlaDh_PNT_N"/>
    <property type="match status" value="1"/>
</dbReference>
<gene>
    <name evidence="5" type="ORF">LAESUDRAFT_815653</name>
</gene>
<evidence type="ECO:0000256" key="2">
    <source>
        <dbReference type="ARBA" id="ARBA00023002"/>
    </source>
</evidence>
<dbReference type="Gene3D" id="3.40.50.720">
    <property type="entry name" value="NAD(P)-binding Rossmann-like Domain"/>
    <property type="match status" value="2"/>
</dbReference>
<dbReference type="InterPro" id="IPR007886">
    <property type="entry name" value="AlaDH/PNT_N"/>
</dbReference>
<dbReference type="STRING" id="1314785.A0A165BYU6"/>
<dbReference type="FunFam" id="3.40.50.720:FF:000072">
    <property type="entry name" value="Saccharopine dehydrogenase [NADP(+), L-glutamate-forming]"/>
    <property type="match status" value="1"/>
</dbReference>
<dbReference type="InterPro" id="IPR032095">
    <property type="entry name" value="Sacchrp_dh-like_C"/>
</dbReference>
<keyword evidence="3" id="KW-0457">Lysine biosynthesis</keyword>
<dbReference type="InParanoid" id="A0A165BYU6"/>
<dbReference type="InterPro" id="IPR036291">
    <property type="entry name" value="NAD(P)-bd_dom_sf"/>
</dbReference>
<evidence type="ECO:0000256" key="3">
    <source>
        <dbReference type="ARBA" id="ARBA00023154"/>
    </source>
</evidence>
<dbReference type="SUPFAM" id="SSF55347">
    <property type="entry name" value="Glyceraldehyde-3-phosphate dehydrogenase-like, C-terminal domain"/>
    <property type="match status" value="1"/>
</dbReference>
<reference evidence="5 6" key="1">
    <citation type="journal article" date="2016" name="Mol. Biol. Evol.">
        <title>Comparative Genomics of Early-Diverging Mushroom-Forming Fungi Provides Insights into the Origins of Lignocellulose Decay Capabilities.</title>
        <authorList>
            <person name="Nagy L.G."/>
            <person name="Riley R."/>
            <person name="Tritt A."/>
            <person name="Adam C."/>
            <person name="Daum C."/>
            <person name="Floudas D."/>
            <person name="Sun H."/>
            <person name="Yadav J.S."/>
            <person name="Pangilinan J."/>
            <person name="Larsson K.H."/>
            <person name="Matsuura K."/>
            <person name="Barry K."/>
            <person name="Labutti K."/>
            <person name="Kuo R."/>
            <person name="Ohm R.A."/>
            <person name="Bhattacharya S.S."/>
            <person name="Shirouzu T."/>
            <person name="Yoshinaga Y."/>
            <person name="Martin F.M."/>
            <person name="Grigoriev I.V."/>
            <person name="Hibbett D.S."/>
        </authorList>
    </citation>
    <scope>NUCLEOTIDE SEQUENCE [LARGE SCALE GENOMIC DNA]</scope>
    <source>
        <strain evidence="5 6">93-53</strain>
    </source>
</reference>
<sequence>MTVHTSSRTMSFLRRSPFCLLRRSSTRQYHVTEPTAAKLTIGIRREDPARIWERRCPLTPHAVHELIERDGVDVLVEDCDRRVWTGKEFAKAGASVVENLAPAHIILGIKETPLSEILNDPAPPLSDAGRLVPRTHLMFSHTIKGQHYNMELLSKFVSSSHTPGGTITDKPALLPRLMDYELLTGEDGKRTVGFGWFAGVAGALESMNALAHAHLELGVASPFLYTPRPHSHPSLASIRAFLKEEVGARIASEGTPKCLGPIVFGVTGAGKVAEGVLELLSDLPHVKVSVKDLPALVSDPNTDLRKVYVVHARPSDYFVRKDGKPYERSDYYANPQEYESEFHTKIAPYLSLLLHGAGWSPAYPRVMTNAQLEIALERAQQVGRGRFACVGDISCDIEGGLEFLPRHSTLSAPFFTTGPPHFPPVTMMAVDILPTALPLEASKHFSKVLLPYLRTLIGEYRGDAGERERAEALRRATVAKSGRLVGECAWLDKPLEIWHHKRAAAALSGEAAAVIPPASAAAKRHHTPREPRKKVLMLGSGMVAGPAIEELCKRSDVELLVASNSILEAERQTEIYLNATAAQVDMGDPESVARLVAEADVVISLLPVPFHPSVAQLCIKHRKHLVTASYISPAMRALHDEAVGADVLLLNEIGLDPGIDHCSALALVDSLKRQGKEVISFTSFCGGLPAPECAEDVPLGYKFSWNPRGVLTAALNEATFRLENQTYTIDGNDLLTSCVPDVPVSKILRFEGLPNRNSLPYAGFYGLGSENLRTIFRGTLRYAGFSRLMDGFSKIGLLDTSATVELKDWPSLARKALEERLGTLVMSDDASMTSAIRDATQQSDIRELVDALRWFSILPPHASESIAEDTEAALARLPPVPSKPMAPIDFFAALLAHKLRYEPGERDLVVLQHELVVHPKGSASTAEETHTSSLVAYGSPTASAMSRCVGLPVAFAALQVLDGAVKLRGVHGPTDRVVYENVLARLQEVGLGVTESVRRGSGVVEDVLRRTAESSALYVESRVSHV</sequence>
<dbReference type="PANTHER" id="PTHR11133">
    <property type="entry name" value="SACCHAROPINE DEHYDROGENASE"/>
    <property type="match status" value="1"/>
</dbReference>
<feature type="domain" description="Alanine dehydrogenase/pyridine nucleotide transhydrogenase N-terminal" evidence="4">
    <location>
        <begin position="42"/>
        <end position="201"/>
    </location>
</feature>
<dbReference type="EMBL" id="KV427658">
    <property type="protein sequence ID" value="KZT01897.1"/>
    <property type="molecule type" value="Genomic_DNA"/>
</dbReference>
<accession>A0A165BYU6</accession>
<dbReference type="InterPro" id="IPR051168">
    <property type="entry name" value="AASS"/>
</dbReference>
<keyword evidence="2" id="KW-0560">Oxidoreductase</keyword>
<dbReference type="Pfam" id="PF16653">
    <property type="entry name" value="Sacchrp_dh_C"/>
    <property type="match status" value="1"/>
</dbReference>
<dbReference type="AlphaFoldDB" id="A0A165BYU6"/>
<dbReference type="RefSeq" id="XP_040759637.1">
    <property type="nucleotide sequence ID" value="XM_040914709.1"/>
</dbReference>
<keyword evidence="6" id="KW-1185">Reference proteome</keyword>
<dbReference type="PANTHER" id="PTHR11133:SF22">
    <property type="entry name" value="ALPHA-AMINOADIPIC SEMIALDEHYDE SYNTHASE, MITOCHONDRIAL"/>
    <property type="match status" value="1"/>
</dbReference>
<dbReference type="GO" id="GO:0004753">
    <property type="term" value="F:saccharopine dehydrogenase activity"/>
    <property type="evidence" value="ECO:0007669"/>
    <property type="project" value="TreeGrafter"/>
</dbReference>
<dbReference type="Pfam" id="PF03435">
    <property type="entry name" value="Sacchrp_dh_NADP"/>
    <property type="match status" value="1"/>
</dbReference>